<dbReference type="Proteomes" id="UP000596004">
    <property type="component" value="Chromosome"/>
</dbReference>
<dbReference type="AlphaFoldDB" id="A0A7T9DIV0"/>
<proteinExistence type="predicted"/>
<organism evidence="1">
    <name type="scientific">Candidatus Iainarchaeum sp</name>
    <dbReference type="NCBI Taxonomy" id="3101447"/>
    <lineage>
        <taxon>Archaea</taxon>
        <taxon>Candidatus Iainarchaeota</taxon>
        <taxon>Candidatus Iainarchaeia</taxon>
        <taxon>Candidatus Iainarchaeales</taxon>
        <taxon>Candidatus Iainarchaeaceae</taxon>
        <taxon>Candidatus Iainarchaeum</taxon>
    </lineage>
</organism>
<gene>
    <name evidence="1" type="ORF">IPJ89_03295</name>
</gene>
<dbReference type="EMBL" id="CP064981">
    <property type="protein sequence ID" value="QQR92161.1"/>
    <property type="molecule type" value="Genomic_DNA"/>
</dbReference>
<sequence>MEYYLAEGFNEKGELQPYYQSNIAVANAQLQQAPEFIRGILLNERIQGKILMESGKTELIGIELSKEGIQHVFRGEMDNPTLQITGNEAAVVEILNADAPVDAAVKAINAGSITYGGVSAMDEVKAESNFAITTKLFLVNIASFMSGFLEKVYSTLS</sequence>
<reference evidence="1" key="1">
    <citation type="submission" date="2020-11" db="EMBL/GenBank/DDBJ databases">
        <title>Connecting structure to function with the recovery of over 1000 high-quality activated sludge metagenome-assembled genomes encoding full-length rRNA genes using long-read sequencing.</title>
        <authorList>
            <person name="Singleton C.M."/>
            <person name="Petriglieri F."/>
            <person name="Kristensen J.M."/>
            <person name="Kirkegaard R.H."/>
            <person name="Michaelsen T.Y."/>
            <person name="Andersen M.H."/>
            <person name="Karst S.M."/>
            <person name="Dueholm M.S."/>
            <person name="Nielsen P.H."/>
            <person name="Albertsen M."/>
        </authorList>
    </citation>
    <scope>NUCLEOTIDE SEQUENCE</scope>
    <source>
        <strain evidence="1">Fred_18-Q3-R57-64_BAT3C.431</strain>
    </source>
</reference>
<evidence type="ECO:0000313" key="1">
    <source>
        <dbReference type="EMBL" id="QQR92161.1"/>
    </source>
</evidence>
<protein>
    <submittedName>
        <fullName evidence="1">Uncharacterized protein</fullName>
    </submittedName>
</protein>
<name>A0A7T9DIV0_9ARCH</name>
<accession>A0A7T9DIV0</accession>